<comment type="caution">
    <text evidence="2">The sequence shown here is derived from an EMBL/GenBank/DDBJ whole genome shotgun (WGS) entry which is preliminary data.</text>
</comment>
<keyword evidence="1" id="KW-1133">Transmembrane helix</keyword>
<feature type="transmembrane region" description="Helical" evidence="1">
    <location>
        <begin position="15"/>
        <end position="35"/>
    </location>
</feature>
<dbReference type="HOGENOM" id="CLU_1173453_0_0_6"/>
<keyword evidence="3" id="KW-1185">Reference proteome</keyword>
<feature type="transmembrane region" description="Helical" evidence="1">
    <location>
        <begin position="55"/>
        <end position="72"/>
    </location>
</feature>
<sequence>MSTENLEQKIRKMTIWFSFLFIFYLAIAFIFLGKYPYYIYDFNYEKAYEILKDSLTLLAAFLAPVAAFILFSDWRVNHRLVNNEADVLGILKDLETSLEQIRTESTNFLSNSHFGFYDGALKNYDNWTSKNLNNLGQLNSRVLFSRKSFKNTDFHDKCIELISKQNKLVIQIILLVQTYTDIKTCEADPAQEATIPGLMLQKLRAHEKFSDLMMDYSLNFEADKNAINSLASEHRI</sequence>
<dbReference type="eggNOG" id="ENOG50302WY">
    <property type="taxonomic scope" value="Bacteria"/>
</dbReference>
<dbReference type="RefSeq" id="WP_005190106.1">
    <property type="nucleotide sequence ID" value="NZ_KB850050.1"/>
</dbReference>
<protein>
    <submittedName>
        <fullName evidence="2">Uncharacterized protein</fullName>
    </submittedName>
</protein>
<proteinExistence type="predicted"/>
<dbReference type="AlphaFoldDB" id="N9MHJ3"/>
<name>N9MHJ3_9GAMM</name>
<gene>
    <name evidence="2" type="ORF">F904_02698</name>
</gene>
<dbReference type="Proteomes" id="UP000013261">
    <property type="component" value="Unassembled WGS sequence"/>
</dbReference>
<evidence type="ECO:0000256" key="1">
    <source>
        <dbReference type="SAM" id="Phobius"/>
    </source>
</evidence>
<dbReference type="PATRIC" id="fig|1217703.3.peg.2621"/>
<evidence type="ECO:0000313" key="2">
    <source>
        <dbReference type="EMBL" id="ENW92755.1"/>
    </source>
</evidence>
<accession>N9MHJ3</accession>
<keyword evidence="1" id="KW-0812">Transmembrane</keyword>
<dbReference type="EMBL" id="APRL01000013">
    <property type="protein sequence ID" value="ENW92755.1"/>
    <property type="molecule type" value="Genomic_DNA"/>
</dbReference>
<reference evidence="2 3" key="1">
    <citation type="submission" date="2013-02" db="EMBL/GenBank/DDBJ databases">
        <title>The Genome Sequence of Acinetobacter sp. ANC 4105.</title>
        <authorList>
            <consortium name="The Broad Institute Genome Sequencing Platform"/>
            <consortium name="The Broad Institute Genome Sequencing Center for Infectious Disease"/>
            <person name="Cerqueira G."/>
            <person name="Feldgarden M."/>
            <person name="Courvalin P."/>
            <person name="Perichon B."/>
            <person name="Grillot-Courvalin C."/>
            <person name="Clermont D."/>
            <person name="Rocha E."/>
            <person name="Yoon E.-J."/>
            <person name="Nemec A."/>
            <person name="Walker B."/>
            <person name="Young S.K."/>
            <person name="Zeng Q."/>
            <person name="Gargeya S."/>
            <person name="Fitzgerald M."/>
            <person name="Haas B."/>
            <person name="Abouelleil A."/>
            <person name="Alvarado L."/>
            <person name="Arachchi H.M."/>
            <person name="Berlin A.M."/>
            <person name="Chapman S.B."/>
            <person name="Dewar J."/>
            <person name="Goldberg J."/>
            <person name="Griggs A."/>
            <person name="Gujja S."/>
            <person name="Hansen M."/>
            <person name="Howarth C."/>
            <person name="Imamovic A."/>
            <person name="Larimer J."/>
            <person name="McCowan C."/>
            <person name="Murphy C."/>
            <person name="Neiman D."/>
            <person name="Pearson M."/>
            <person name="Priest M."/>
            <person name="Roberts A."/>
            <person name="Saif S."/>
            <person name="Shea T."/>
            <person name="Sisk P."/>
            <person name="Sykes S."/>
            <person name="Wortman J."/>
            <person name="Nusbaum C."/>
            <person name="Birren B."/>
        </authorList>
    </citation>
    <scope>NUCLEOTIDE SEQUENCE [LARGE SCALE GENOMIC DNA]</scope>
    <source>
        <strain evidence="2 3">ANC 4105</strain>
    </source>
</reference>
<keyword evidence="1" id="KW-0472">Membrane</keyword>
<evidence type="ECO:0000313" key="3">
    <source>
        <dbReference type="Proteomes" id="UP000013261"/>
    </source>
</evidence>
<organism evidence="2 3">
    <name type="scientific">Acinetobacter dispersus</name>
    <dbReference type="NCBI Taxonomy" id="70348"/>
    <lineage>
        <taxon>Bacteria</taxon>
        <taxon>Pseudomonadati</taxon>
        <taxon>Pseudomonadota</taxon>
        <taxon>Gammaproteobacteria</taxon>
        <taxon>Moraxellales</taxon>
        <taxon>Moraxellaceae</taxon>
        <taxon>Acinetobacter</taxon>
    </lineage>
</organism>